<dbReference type="InterPro" id="IPR029052">
    <property type="entry name" value="Metallo-depent_PP-like"/>
</dbReference>
<reference evidence="2 3" key="1">
    <citation type="submission" date="2017-12" db="EMBL/GenBank/DDBJ databases">
        <title>Sequencing, de novo assembly and annotation of complete genome of a new Thraustochytrid species, strain FCC1311.</title>
        <authorList>
            <person name="Sedici K."/>
            <person name="Godart F."/>
            <person name="Aiese Cigliano R."/>
            <person name="Sanseverino W."/>
            <person name="Barakat M."/>
            <person name="Ortet P."/>
            <person name="Marechal E."/>
            <person name="Cagnac O."/>
            <person name="Amato A."/>
        </authorList>
    </citation>
    <scope>NUCLEOTIDE SEQUENCE [LARGE SCALE GENOMIC DNA]</scope>
</reference>
<dbReference type="PANTHER" id="PTHR12905">
    <property type="entry name" value="METALLOPHOSPHOESTERASE"/>
    <property type="match status" value="1"/>
</dbReference>
<organism evidence="2 3">
    <name type="scientific">Hondaea fermentalgiana</name>
    <dbReference type="NCBI Taxonomy" id="2315210"/>
    <lineage>
        <taxon>Eukaryota</taxon>
        <taxon>Sar</taxon>
        <taxon>Stramenopiles</taxon>
        <taxon>Bigyra</taxon>
        <taxon>Labyrinthulomycetes</taxon>
        <taxon>Thraustochytrida</taxon>
        <taxon>Thraustochytriidae</taxon>
        <taxon>Hondaea</taxon>
    </lineage>
</organism>
<dbReference type="Proteomes" id="UP000241890">
    <property type="component" value="Unassembled WGS sequence"/>
</dbReference>
<dbReference type="InParanoid" id="A0A2R5GD86"/>
<name>A0A2R5GD86_9STRA</name>
<dbReference type="Gene3D" id="3.60.21.10">
    <property type="match status" value="1"/>
</dbReference>
<dbReference type="OrthoDB" id="630188at2759"/>
<dbReference type="PANTHER" id="PTHR12905:SF0">
    <property type="entry name" value="CALCINEURIN-LIKE PHOSPHOESTERASE DOMAIN-CONTAINING PROTEIN"/>
    <property type="match status" value="1"/>
</dbReference>
<comment type="caution">
    <text evidence="2">The sequence shown here is derived from an EMBL/GenBank/DDBJ whole genome shotgun (WGS) entry which is preliminary data.</text>
</comment>
<evidence type="ECO:0000313" key="2">
    <source>
        <dbReference type="EMBL" id="GBG28936.1"/>
    </source>
</evidence>
<dbReference type="GO" id="GO:0016787">
    <property type="term" value="F:hydrolase activity"/>
    <property type="evidence" value="ECO:0007669"/>
    <property type="project" value="InterPro"/>
</dbReference>
<dbReference type="Pfam" id="PF00149">
    <property type="entry name" value="Metallophos"/>
    <property type="match status" value="1"/>
</dbReference>
<dbReference type="EMBL" id="BEYU01000050">
    <property type="protein sequence ID" value="GBG28936.1"/>
    <property type="molecule type" value="Genomic_DNA"/>
</dbReference>
<dbReference type="SUPFAM" id="SSF56300">
    <property type="entry name" value="Metallo-dependent phosphatases"/>
    <property type="match status" value="1"/>
</dbReference>
<keyword evidence="3" id="KW-1185">Reference proteome</keyword>
<evidence type="ECO:0000313" key="3">
    <source>
        <dbReference type="Proteomes" id="UP000241890"/>
    </source>
</evidence>
<evidence type="ECO:0000259" key="1">
    <source>
        <dbReference type="Pfam" id="PF00149"/>
    </source>
</evidence>
<feature type="domain" description="Calcineurin-like phosphoesterase" evidence="1">
    <location>
        <begin position="73"/>
        <end position="254"/>
    </location>
</feature>
<dbReference type="InterPro" id="IPR051693">
    <property type="entry name" value="UPF0046_metallophosphoest"/>
</dbReference>
<proteinExistence type="predicted"/>
<accession>A0A2R5GD86</accession>
<dbReference type="AlphaFoldDB" id="A0A2R5GD86"/>
<protein>
    <submittedName>
        <fullName evidence="2">Metallophosphoesterase MPPED2</fullName>
    </submittedName>
</protein>
<gene>
    <name evidence="2" type="ORF">FCC1311_051572</name>
</gene>
<sequence length="294" mass="31563">MAATLRARKAPSRGAAAAIGALMLLCCLALAGWRGAHSRRGSDQGGAAAAGDGALLLAVDTAYTKRRERAVSVVCLGDTHGRHEEISVPDADILVYTGDAVDPHDDTKVRDQLRGFNAWLGTLKHKHKIFVAGNHDAERDIHLEDLRAILTNAVYLQDEMLEVNVAGSADPVRIYGSPWQPQWDGFETFRPAGSALANTFAAIPARGLDILATHSPPRGYFDTDPDGNPIGSKDLLLAAERVSPALHCFGHVHAGRTADMMASQKHNAEPITYVNGAICNDDLEAVWDPVRILL</sequence>
<dbReference type="CDD" id="cd07379">
    <property type="entry name" value="MPP_239FB"/>
    <property type="match status" value="1"/>
</dbReference>
<dbReference type="InterPro" id="IPR004843">
    <property type="entry name" value="Calcineurin-like_PHP"/>
</dbReference>